<evidence type="ECO:0000259" key="18">
    <source>
        <dbReference type="PROSITE" id="PS50110"/>
    </source>
</evidence>
<keyword evidence="10" id="KW-0547">Nucleotide-binding</keyword>
<dbReference type="AlphaFoldDB" id="A0A5M6IYK2"/>
<sequence>MPTLAEIITHGEDRLLHHLTRNGKVRGYMQFSAPFEEAWLASMRGLSAALLRALREGRQLSPLTADTVPGRDPVAWYGIEAGSRHRARGIPLAMFLGNLKSYRRSYQDLLDEAGLEREDLESYRRIIDNYFDRIEIGVCEEWTGQTCDAALDQLRIRNRALTEEKSKYLTIFESLKDPVILLDVAGEVENMNCAATSLFAERSAPGMVYYSQEQVRLPPGLLDIDLPVREQQLQTNLGPRWFEIKSQRLLDVSERVIGTVMILSDVTEYRRACEEARAADRAKSIFLATMSHEIRTPLHGILGLAELLGHSDLSAGDRARLDAITQSGELLSSVISDILDYSKIEADVLDVEEISFPVADVAESVLGLMRPLAARKPRLRLLATLPPLPVVIGDPGKLRQILINFIGNAIKFTDQGSVSLAIEEIAGADDTCRLRFTITDTGIGVEESKLATIFDPFTQSDSSVARRYGGSGLGLAICRRLIERLGGELDVSSRPGQGSCFWFTLPYRRVEEAGAPARPVTAAVPSPCAGRALNVLVVEDNEVNAMVATGLLHTAGHNATVATGGEAALAALAAHDYDLVLMDLYLPNMHGIEVTRRIRALADPRKRRVPIVALSAQVVQTDVQACLDAGMDMFIGKPFRRVDLDRAIAFACGRVVPPGPPRPPAPVPLHEQAADLGLGSAQRLLALYRQTTPATLAALADALATEDTAAVRDLSHKLKGGASYVGCSAVFDLAEATGAAARRGDLNGLAGRVAALRQALPRILDALDAQLKEDQGAALDPAGATRPLHPNSAARLGTMAR</sequence>
<dbReference type="InterPro" id="IPR003661">
    <property type="entry name" value="HisK_dim/P_dom"/>
</dbReference>
<name>A0A5M6IYK2_9PROT</name>
<dbReference type="SUPFAM" id="SSF47384">
    <property type="entry name" value="Homodimeric domain of signal transducing histidine kinase"/>
    <property type="match status" value="1"/>
</dbReference>
<dbReference type="PROSITE" id="PS50110">
    <property type="entry name" value="RESPONSE_REGULATORY"/>
    <property type="match status" value="1"/>
</dbReference>
<dbReference type="CDD" id="cd00082">
    <property type="entry name" value="HisKA"/>
    <property type="match status" value="1"/>
</dbReference>
<dbReference type="PANTHER" id="PTHR43047">
    <property type="entry name" value="TWO-COMPONENT HISTIDINE PROTEIN KINASE"/>
    <property type="match status" value="1"/>
</dbReference>
<dbReference type="InterPro" id="IPR036641">
    <property type="entry name" value="HPT_dom_sf"/>
</dbReference>
<evidence type="ECO:0000256" key="13">
    <source>
        <dbReference type="ARBA" id="ARBA00023136"/>
    </source>
</evidence>
<evidence type="ECO:0000256" key="14">
    <source>
        <dbReference type="PROSITE-ProRule" id="PRU00110"/>
    </source>
</evidence>
<protein>
    <recommendedName>
        <fullName evidence="3">histidine kinase</fullName>
        <ecNumber evidence="3">2.7.13.3</ecNumber>
    </recommendedName>
</protein>
<keyword evidence="6 15" id="KW-0597">Phosphoprotein</keyword>
<evidence type="ECO:0000256" key="15">
    <source>
        <dbReference type="PROSITE-ProRule" id="PRU00169"/>
    </source>
</evidence>
<comment type="subcellular location">
    <subcellularLocation>
        <location evidence="2">Cell inner membrane</location>
        <topology evidence="2">Multi-pass membrane protein</topology>
    </subcellularLocation>
</comment>
<evidence type="ECO:0000256" key="6">
    <source>
        <dbReference type="ARBA" id="ARBA00022553"/>
    </source>
</evidence>
<dbReference type="InterPro" id="IPR008207">
    <property type="entry name" value="Sig_transdc_His_kin_Hpt_dom"/>
</dbReference>
<comment type="caution">
    <text evidence="20">The sequence shown here is derived from an EMBL/GenBank/DDBJ whole genome shotgun (WGS) entry which is preliminary data.</text>
</comment>
<dbReference type="GO" id="GO:0000155">
    <property type="term" value="F:phosphorelay sensor kinase activity"/>
    <property type="evidence" value="ECO:0007669"/>
    <property type="project" value="InterPro"/>
</dbReference>
<keyword evidence="21" id="KW-1185">Reference proteome</keyword>
<dbReference type="SMART" id="SM00388">
    <property type="entry name" value="HisKA"/>
    <property type="match status" value="1"/>
</dbReference>
<dbReference type="SMART" id="SM00387">
    <property type="entry name" value="HATPase_c"/>
    <property type="match status" value="1"/>
</dbReference>
<dbReference type="InterPro" id="IPR004358">
    <property type="entry name" value="Sig_transdc_His_kin-like_C"/>
</dbReference>
<evidence type="ECO:0000256" key="9">
    <source>
        <dbReference type="ARBA" id="ARBA00022777"/>
    </source>
</evidence>
<evidence type="ECO:0000256" key="3">
    <source>
        <dbReference type="ARBA" id="ARBA00012438"/>
    </source>
</evidence>
<keyword evidence="12" id="KW-0902">Two-component regulatory system</keyword>
<proteinExistence type="predicted"/>
<dbReference type="PROSITE" id="PS50894">
    <property type="entry name" value="HPT"/>
    <property type="match status" value="1"/>
</dbReference>
<evidence type="ECO:0000256" key="7">
    <source>
        <dbReference type="ARBA" id="ARBA00022679"/>
    </source>
</evidence>
<dbReference type="Pfam" id="PF00512">
    <property type="entry name" value="HisKA"/>
    <property type="match status" value="1"/>
</dbReference>
<evidence type="ECO:0000256" key="8">
    <source>
        <dbReference type="ARBA" id="ARBA00022692"/>
    </source>
</evidence>
<dbReference type="InterPro" id="IPR036097">
    <property type="entry name" value="HisK_dim/P_sf"/>
</dbReference>
<dbReference type="OrthoDB" id="7991996at2"/>
<dbReference type="SUPFAM" id="SSF55785">
    <property type="entry name" value="PYP-like sensor domain (PAS domain)"/>
    <property type="match status" value="1"/>
</dbReference>
<dbReference type="PRINTS" id="PR00344">
    <property type="entry name" value="BCTRLSENSOR"/>
</dbReference>
<keyword evidence="10" id="KW-0067">ATP-binding</keyword>
<dbReference type="SMART" id="SM00448">
    <property type="entry name" value="REC"/>
    <property type="match status" value="1"/>
</dbReference>
<dbReference type="SUPFAM" id="SSF55874">
    <property type="entry name" value="ATPase domain of HSP90 chaperone/DNA topoisomerase II/histidine kinase"/>
    <property type="match status" value="1"/>
</dbReference>
<dbReference type="EMBL" id="VWPK01000006">
    <property type="protein sequence ID" value="KAA5613426.1"/>
    <property type="molecule type" value="Genomic_DNA"/>
</dbReference>
<feature type="domain" description="HPt" evidence="19">
    <location>
        <begin position="677"/>
        <end position="770"/>
    </location>
</feature>
<feature type="modified residue" description="Phosphohistidine" evidence="14">
    <location>
        <position position="716"/>
    </location>
</feature>
<evidence type="ECO:0000256" key="4">
    <source>
        <dbReference type="ARBA" id="ARBA00022475"/>
    </source>
</evidence>
<dbReference type="InterPro" id="IPR035965">
    <property type="entry name" value="PAS-like_dom_sf"/>
</dbReference>
<feature type="modified residue" description="4-aspartylphosphate" evidence="15">
    <location>
        <position position="583"/>
    </location>
</feature>
<keyword evidence="7" id="KW-0808">Transferase</keyword>
<dbReference type="Gene3D" id="3.30.565.10">
    <property type="entry name" value="Histidine kinase-like ATPase, C-terminal domain"/>
    <property type="match status" value="1"/>
</dbReference>
<evidence type="ECO:0000259" key="17">
    <source>
        <dbReference type="PROSITE" id="PS50109"/>
    </source>
</evidence>
<dbReference type="InterPro" id="IPR001789">
    <property type="entry name" value="Sig_transdc_resp-reg_receiver"/>
</dbReference>
<dbReference type="GO" id="GO:0005886">
    <property type="term" value="C:plasma membrane"/>
    <property type="evidence" value="ECO:0007669"/>
    <property type="project" value="UniProtKB-SubCell"/>
</dbReference>
<dbReference type="Proteomes" id="UP000325255">
    <property type="component" value="Unassembled WGS sequence"/>
</dbReference>
<feature type="region of interest" description="Disordered" evidence="16">
    <location>
        <begin position="778"/>
        <end position="801"/>
    </location>
</feature>
<keyword evidence="5" id="KW-0997">Cell inner membrane</keyword>
<dbReference type="Gene3D" id="3.40.50.2300">
    <property type="match status" value="1"/>
</dbReference>
<dbReference type="Pfam" id="PF01627">
    <property type="entry name" value="Hpt"/>
    <property type="match status" value="1"/>
</dbReference>
<gene>
    <name evidence="20" type="ORF">F1189_05040</name>
</gene>
<dbReference type="CDD" id="cd17546">
    <property type="entry name" value="REC_hyHK_CKI1_RcsC-like"/>
    <property type="match status" value="1"/>
</dbReference>
<dbReference type="Gene3D" id="3.30.450.20">
    <property type="entry name" value="PAS domain"/>
    <property type="match status" value="1"/>
</dbReference>
<evidence type="ECO:0000313" key="21">
    <source>
        <dbReference type="Proteomes" id="UP000325255"/>
    </source>
</evidence>
<dbReference type="FunFam" id="3.30.565.10:FF:000010">
    <property type="entry name" value="Sensor histidine kinase RcsC"/>
    <property type="match status" value="1"/>
</dbReference>
<keyword evidence="13" id="KW-0472">Membrane</keyword>
<dbReference type="RefSeq" id="WP_150039537.1">
    <property type="nucleotide sequence ID" value="NZ_OW485601.1"/>
</dbReference>
<reference evidence="20 21" key="1">
    <citation type="submission" date="2019-09" db="EMBL/GenBank/DDBJ databases">
        <title>Genome sequence of Rhodovastum atsumiense, a diverse member of the Acetobacteraceae family of non-sulfur purple photosynthetic bacteria.</title>
        <authorList>
            <person name="Meyer T."/>
            <person name="Kyndt J."/>
        </authorList>
    </citation>
    <scope>NUCLEOTIDE SEQUENCE [LARGE SCALE GENOMIC DNA]</scope>
    <source>
        <strain evidence="20 21">DSM 21279</strain>
    </source>
</reference>
<dbReference type="EC" id="2.7.13.3" evidence="3"/>
<dbReference type="InterPro" id="IPR011006">
    <property type="entry name" value="CheY-like_superfamily"/>
</dbReference>
<evidence type="ECO:0000256" key="10">
    <source>
        <dbReference type="ARBA" id="ARBA00022840"/>
    </source>
</evidence>
<dbReference type="PROSITE" id="PS50109">
    <property type="entry name" value="HIS_KIN"/>
    <property type="match status" value="1"/>
</dbReference>
<dbReference type="InterPro" id="IPR003594">
    <property type="entry name" value="HATPase_dom"/>
</dbReference>
<evidence type="ECO:0000256" key="16">
    <source>
        <dbReference type="SAM" id="MobiDB-lite"/>
    </source>
</evidence>
<dbReference type="Pfam" id="PF02518">
    <property type="entry name" value="HATPase_c"/>
    <property type="match status" value="1"/>
</dbReference>
<dbReference type="InterPro" id="IPR036890">
    <property type="entry name" value="HATPase_C_sf"/>
</dbReference>
<comment type="catalytic activity">
    <reaction evidence="1">
        <text>ATP + protein L-histidine = ADP + protein N-phospho-L-histidine.</text>
        <dbReference type="EC" id="2.7.13.3"/>
    </reaction>
</comment>
<evidence type="ECO:0000313" key="20">
    <source>
        <dbReference type="EMBL" id="KAA5613426.1"/>
    </source>
</evidence>
<evidence type="ECO:0000256" key="1">
    <source>
        <dbReference type="ARBA" id="ARBA00000085"/>
    </source>
</evidence>
<keyword evidence="4" id="KW-1003">Cell membrane</keyword>
<dbReference type="SUPFAM" id="SSF47226">
    <property type="entry name" value="Histidine-containing phosphotransfer domain, HPT domain"/>
    <property type="match status" value="1"/>
</dbReference>
<evidence type="ECO:0000256" key="11">
    <source>
        <dbReference type="ARBA" id="ARBA00022989"/>
    </source>
</evidence>
<dbReference type="Gene3D" id="1.10.287.130">
    <property type="match status" value="1"/>
</dbReference>
<dbReference type="Pfam" id="PF00072">
    <property type="entry name" value="Response_reg"/>
    <property type="match status" value="1"/>
</dbReference>
<keyword evidence="9" id="KW-0418">Kinase</keyword>
<accession>A0A5M6IYK2</accession>
<dbReference type="InterPro" id="IPR005467">
    <property type="entry name" value="His_kinase_dom"/>
</dbReference>
<feature type="domain" description="Response regulatory" evidence="18">
    <location>
        <begin position="534"/>
        <end position="652"/>
    </location>
</feature>
<keyword evidence="11" id="KW-1133">Transmembrane helix</keyword>
<dbReference type="Gene3D" id="1.20.120.160">
    <property type="entry name" value="HPT domain"/>
    <property type="match status" value="1"/>
</dbReference>
<evidence type="ECO:0000259" key="19">
    <source>
        <dbReference type="PROSITE" id="PS50894"/>
    </source>
</evidence>
<evidence type="ECO:0000256" key="12">
    <source>
        <dbReference type="ARBA" id="ARBA00023012"/>
    </source>
</evidence>
<keyword evidence="8" id="KW-0812">Transmembrane</keyword>
<organism evidence="20 21">
    <name type="scientific">Rhodovastum atsumiense</name>
    <dbReference type="NCBI Taxonomy" id="504468"/>
    <lineage>
        <taxon>Bacteria</taxon>
        <taxon>Pseudomonadati</taxon>
        <taxon>Pseudomonadota</taxon>
        <taxon>Alphaproteobacteria</taxon>
        <taxon>Acetobacterales</taxon>
        <taxon>Acetobacteraceae</taxon>
        <taxon>Rhodovastum</taxon>
    </lineage>
</organism>
<dbReference type="CDD" id="cd16922">
    <property type="entry name" value="HATPase_EvgS-ArcB-TorS-like"/>
    <property type="match status" value="1"/>
</dbReference>
<feature type="domain" description="Histidine kinase" evidence="17">
    <location>
        <begin position="289"/>
        <end position="509"/>
    </location>
</feature>
<evidence type="ECO:0000256" key="2">
    <source>
        <dbReference type="ARBA" id="ARBA00004429"/>
    </source>
</evidence>
<evidence type="ECO:0000256" key="5">
    <source>
        <dbReference type="ARBA" id="ARBA00022519"/>
    </source>
</evidence>
<dbReference type="SUPFAM" id="SSF52172">
    <property type="entry name" value="CheY-like"/>
    <property type="match status" value="1"/>
</dbReference>